<accession>A0A7G9QLR9</accession>
<comment type="caution">
    <text evidence="4">Lacks conserved residue(s) required for the propagation of feature annotation.</text>
</comment>
<evidence type="ECO:0000256" key="1">
    <source>
        <dbReference type="ARBA" id="ARBA00023015"/>
    </source>
</evidence>
<evidence type="ECO:0000313" key="6">
    <source>
        <dbReference type="EMBL" id="QNN44294.1"/>
    </source>
</evidence>
<keyword evidence="3" id="KW-0804">Transcription</keyword>
<reference evidence="6 7" key="1">
    <citation type="submission" date="2020-08" db="EMBL/GenBank/DDBJ databases">
        <title>Genome sequence of Pedobacter roseus KACC 11594T.</title>
        <authorList>
            <person name="Hyun D.-W."/>
            <person name="Bae J.-W."/>
        </authorList>
    </citation>
    <scope>NUCLEOTIDE SEQUENCE [LARGE SCALE GENOMIC DNA]</scope>
    <source>
        <strain evidence="6 7">KACC 11594</strain>
    </source>
</reference>
<gene>
    <name evidence="6" type="ORF">H9L23_09560</name>
</gene>
<dbReference type="GO" id="GO:0006355">
    <property type="term" value="P:regulation of DNA-templated transcription"/>
    <property type="evidence" value="ECO:0007669"/>
    <property type="project" value="InterPro"/>
</dbReference>
<dbReference type="InterPro" id="IPR016032">
    <property type="entry name" value="Sig_transdc_resp-reg_C-effctor"/>
</dbReference>
<dbReference type="AlphaFoldDB" id="A0A7G9QLR9"/>
<evidence type="ECO:0000313" key="7">
    <source>
        <dbReference type="Proteomes" id="UP000515806"/>
    </source>
</evidence>
<feature type="domain" description="Response regulatory" evidence="5">
    <location>
        <begin position="3"/>
        <end position="120"/>
    </location>
</feature>
<dbReference type="PROSITE" id="PS00622">
    <property type="entry name" value="HTH_LUXR_1"/>
    <property type="match status" value="1"/>
</dbReference>
<dbReference type="GO" id="GO:0003677">
    <property type="term" value="F:DNA binding"/>
    <property type="evidence" value="ECO:0007669"/>
    <property type="project" value="UniProtKB-KW"/>
</dbReference>
<dbReference type="SUPFAM" id="SSF52172">
    <property type="entry name" value="CheY-like"/>
    <property type="match status" value="1"/>
</dbReference>
<organism evidence="6 7">
    <name type="scientific">Pedobacter roseus</name>
    <dbReference type="NCBI Taxonomy" id="336820"/>
    <lineage>
        <taxon>Bacteria</taxon>
        <taxon>Pseudomonadati</taxon>
        <taxon>Bacteroidota</taxon>
        <taxon>Sphingobacteriia</taxon>
        <taxon>Sphingobacteriales</taxon>
        <taxon>Sphingobacteriaceae</taxon>
        <taxon>Pedobacter</taxon>
    </lineage>
</organism>
<evidence type="ECO:0000256" key="3">
    <source>
        <dbReference type="ARBA" id="ARBA00023163"/>
    </source>
</evidence>
<evidence type="ECO:0000256" key="2">
    <source>
        <dbReference type="ARBA" id="ARBA00023125"/>
    </source>
</evidence>
<dbReference type="InterPro" id="IPR000792">
    <property type="entry name" value="Tscrpt_reg_LuxR_C"/>
</dbReference>
<dbReference type="GO" id="GO:0000160">
    <property type="term" value="P:phosphorelay signal transduction system"/>
    <property type="evidence" value="ECO:0007669"/>
    <property type="project" value="InterPro"/>
</dbReference>
<proteinExistence type="predicted"/>
<dbReference type="PANTHER" id="PTHR43214:SF41">
    <property type="entry name" value="NITRATE_NITRITE RESPONSE REGULATOR PROTEIN NARP"/>
    <property type="match status" value="1"/>
</dbReference>
<keyword evidence="2" id="KW-0238">DNA-binding</keyword>
<dbReference type="EMBL" id="CP060723">
    <property type="protein sequence ID" value="QNN44294.1"/>
    <property type="molecule type" value="Genomic_DNA"/>
</dbReference>
<dbReference type="InterPro" id="IPR039420">
    <property type="entry name" value="WalR-like"/>
</dbReference>
<dbReference type="Proteomes" id="UP000515806">
    <property type="component" value="Chromosome"/>
</dbReference>
<dbReference type="PROSITE" id="PS50110">
    <property type="entry name" value="RESPONSE_REGULATORY"/>
    <property type="match status" value="1"/>
</dbReference>
<evidence type="ECO:0000259" key="5">
    <source>
        <dbReference type="PROSITE" id="PS50110"/>
    </source>
</evidence>
<protein>
    <submittedName>
        <fullName evidence="6">Response regulator transcription factor</fullName>
    </submittedName>
</protein>
<dbReference type="SMART" id="SM00448">
    <property type="entry name" value="REC"/>
    <property type="match status" value="1"/>
</dbReference>
<keyword evidence="7" id="KW-1185">Reference proteome</keyword>
<dbReference type="Pfam" id="PF00196">
    <property type="entry name" value="GerE"/>
    <property type="match status" value="1"/>
</dbReference>
<dbReference type="KEGG" id="proe:H9L23_09560"/>
<dbReference type="SUPFAM" id="SSF46894">
    <property type="entry name" value="C-terminal effector domain of the bipartite response regulators"/>
    <property type="match status" value="1"/>
</dbReference>
<dbReference type="RefSeq" id="WP_187594739.1">
    <property type="nucleotide sequence ID" value="NZ_CP060723.1"/>
</dbReference>
<evidence type="ECO:0000256" key="4">
    <source>
        <dbReference type="PROSITE-ProRule" id="PRU00169"/>
    </source>
</evidence>
<dbReference type="InterPro" id="IPR011006">
    <property type="entry name" value="CheY-like_superfamily"/>
</dbReference>
<sequence>MLKIIIVESHIIILDHLKTLLSDQTAFKVVEVVSAGNGLVELLLSGISVDLIMAGLYKTRGNNLEWLLEAKRLRPGLPILVISNVAIATQIREVFLAGASGYLLSNIGRDELFFCIRHTALGGEYISSQLAVRAFKEQFFSPQQNFLSENGRYSVMEVRLLQAISDGLSSQEIADTFFLSRRSIESRRAALLAKAGVTNTASLIKFAALNGLVN</sequence>
<dbReference type="Gene3D" id="3.40.50.2300">
    <property type="match status" value="1"/>
</dbReference>
<dbReference type="SMART" id="SM00421">
    <property type="entry name" value="HTH_LUXR"/>
    <property type="match status" value="1"/>
</dbReference>
<keyword evidence="1" id="KW-0805">Transcription regulation</keyword>
<name>A0A7G9QLR9_9SPHI</name>
<dbReference type="PANTHER" id="PTHR43214">
    <property type="entry name" value="TWO-COMPONENT RESPONSE REGULATOR"/>
    <property type="match status" value="1"/>
</dbReference>
<dbReference type="InterPro" id="IPR001789">
    <property type="entry name" value="Sig_transdc_resp-reg_receiver"/>
</dbReference>